<dbReference type="GO" id="GO:0052170">
    <property type="term" value="P:symbiont-mediated suppression of host innate immune response"/>
    <property type="evidence" value="ECO:0007669"/>
    <property type="project" value="UniProtKB-KW"/>
</dbReference>
<dbReference type="GO" id="GO:0008270">
    <property type="term" value="F:zinc ion binding"/>
    <property type="evidence" value="ECO:0007669"/>
    <property type="project" value="UniProtKB-KW"/>
</dbReference>
<keyword evidence="14 16" id="KW-0899">Viral immunoevasion</keyword>
<keyword evidence="10 16" id="KW-0238">DNA-binding</keyword>
<dbReference type="InterPro" id="IPR001334">
    <property type="entry name" value="E6"/>
</dbReference>
<keyword evidence="12 16" id="KW-0804">Transcription</keyword>
<sequence length="196" mass="23249">MFWRQPKTLQQCTGSGYISLSICDCWQQLFPEVYDPTIFGAYKSQLLHSFCLLFSLMAALHPTRLDEYCKLYNLSFFDLDIKCIFCKFKVSLQHLADFYCKDLSLVWKNNECFACCSPCLRLTARHEKENYFQCSVKGCMIESFLNTPLSKIVVRCIECYKKLDYMEKIQCCVQETDFCLIRCHWKNYCRFCKLLK</sequence>
<keyword evidence="3 16" id="KW-1048">Host nucleus</keyword>
<dbReference type="EMBL" id="MH777294">
    <property type="protein sequence ID" value="AYA94218.1"/>
    <property type="molecule type" value="Genomic_DNA"/>
</dbReference>
<comment type="similarity">
    <text evidence="1 16 17">Belongs to the papillomaviridae E6 protein family.</text>
</comment>
<keyword evidence="2 16" id="KW-0244">Early protein</keyword>
<keyword evidence="8 16" id="KW-0862">Zinc</keyword>
<protein>
    <recommendedName>
        <fullName evidence="16 17">Protein E6</fullName>
    </recommendedName>
</protein>
<comment type="subcellular location">
    <subcellularLocation>
        <location evidence="16 17">Host cytoplasm</location>
    </subcellularLocation>
    <subcellularLocation>
        <location evidence="16 17">Host nucleus</location>
    </subcellularLocation>
</comment>
<dbReference type="GO" id="GO:0006355">
    <property type="term" value="P:regulation of DNA-templated transcription"/>
    <property type="evidence" value="ECO:0007669"/>
    <property type="project" value="UniProtKB-UniRule"/>
</dbReference>
<evidence type="ECO:0000256" key="2">
    <source>
        <dbReference type="ARBA" id="ARBA00022518"/>
    </source>
</evidence>
<evidence type="ECO:0000256" key="1">
    <source>
        <dbReference type="ARBA" id="ARBA00006346"/>
    </source>
</evidence>
<reference evidence="18" key="1">
    <citation type="journal article" date="2018" name="Nat. Med.">
        <title>Expanded skin virome in DOCK8-deficient patients.</title>
        <authorList>
            <consortium name="NISC Comparative Sequencing Program"/>
            <person name="Tirosh O."/>
            <person name="Conlan S."/>
            <person name="Deming C."/>
            <person name="Lee-Lin S.Q."/>
            <person name="Huang X."/>
            <person name="Su H.C."/>
            <person name="Freeman A.F."/>
            <person name="Segre J.A."/>
            <person name="Kong H.H."/>
        </authorList>
    </citation>
    <scope>NUCLEOTIDE SEQUENCE</scope>
    <source>
        <strain evidence="18">HPV-mSK_152</strain>
    </source>
</reference>
<evidence type="ECO:0000256" key="4">
    <source>
        <dbReference type="ARBA" id="ARBA00022581"/>
    </source>
</evidence>
<keyword evidence="9 16" id="KW-0805">Transcription regulation</keyword>
<keyword evidence="13 16" id="KW-1035">Host cytoplasm</keyword>
<gene>
    <name evidence="16" type="primary">E6</name>
</gene>
<evidence type="ECO:0000313" key="18">
    <source>
        <dbReference type="EMBL" id="AYA94218.1"/>
    </source>
</evidence>
<comment type="caution">
    <text evidence="16">Lacks conserved residue(s) required for the propagation of feature annotation.</text>
</comment>
<dbReference type="HAMAP" id="MF_04006">
    <property type="entry name" value="HPV_E6"/>
    <property type="match status" value="1"/>
</dbReference>
<evidence type="ECO:0000256" key="10">
    <source>
        <dbReference type="ARBA" id="ARBA00023125"/>
    </source>
</evidence>
<evidence type="ECO:0000256" key="9">
    <source>
        <dbReference type="ARBA" id="ARBA00023015"/>
    </source>
</evidence>
<evidence type="ECO:0000256" key="5">
    <source>
        <dbReference type="ARBA" id="ARBA00022632"/>
    </source>
</evidence>
<accession>A0A385PKQ9</accession>
<dbReference type="GO" id="GO:0030430">
    <property type="term" value="C:host cell cytoplasm"/>
    <property type="evidence" value="ECO:0007669"/>
    <property type="project" value="UniProtKB-SubCell"/>
</dbReference>
<keyword evidence="4 16" id="KW-0945">Host-virus interaction</keyword>
<feature type="zinc finger region" evidence="16">
    <location>
        <begin position="83"/>
        <end position="119"/>
    </location>
</feature>
<evidence type="ECO:0000256" key="12">
    <source>
        <dbReference type="ARBA" id="ARBA00023163"/>
    </source>
</evidence>
<comment type="subunit">
    <text evidence="16">Forms homodimers. Interacts with ubiquitin-protein ligase UBE3A/E6-AP; this interaction stimulates UBE3A ubiquitin activity. Interacts with host BAK1.</text>
</comment>
<dbReference type="InterPro" id="IPR038575">
    <property type="entry name" value="E6_sf"/>
</dbReference>
<keyword evidence="7 16" id="KW-0863">Zinc-finger</keyword>
<evidence type="ECO:0000256" key="17">
    <source>
        <dbReference type="RuleBase" id="RU363123"/>
    </source>
</evidence>
<evidence type="ECO:0000256" key="8">
    <source>
        <dbReference type="ARBA" id="ARBA00022833"/>
    </source>
</evidence>
<evidence type="ECO:0000256" key="3">
    <source>
        <dbReference type="ARBA" id="ARBA00022562"/>
    </source>
</evidence>
<evidence type="ECO:0000256" key="16">
    <source>
        <dbReference type="HAMAP-Rule" id="MF_04006"/>
    </source>
</evidence>
<keyword evidence="6 16" id="KW-0479">Metal-binding</keyword>
<dbReference type="GO" id="GO:0006351">
    <property type="term" value="P:DNA-templated transcription"/>
    <property type="evidence" value="ECO:0007669"/>
    <property type="project" value="UniProtKB-UniRule"/>
</dbReference>
<dbReference type="Pfam" id="PF00518">
    <property type="entry name" value="E6"/>
    <property type="match status" value="1"/>
</dbReference>
<evidence type="ECO:0000256" key="14">
    <source>
        <dbReference type="ARBA" id="ARBA00023280"/>
    </source>
</evidence>
<evidence type="ECO:0000256" key="11">
    <source>
        <dbReference type="ARBA" id="ARBA00023159"/>
    </source>
</evidence>
<evidence type="ECO:0000256" key="15">
    <source>
        <dbReference type="ARBA" id="ARBA00023323"/>
    </source>
</evidence>
<keyword evidence="15 16" id="KW-1119">Modulation of host cell apoptosis by virus</keyword>
<dbReference type="GO" id="GO:0052150">
    <property type="term" value="P:symbiont-mediated perturbation of host apoptosis"/>
    <property type="evidence" value="ECO:0007669"/>
    <property type="project" value="UniProtKB-KW"/>
</dbReference>
<dbReference type="GO" id="GO:0003677">
    <property type="term" value="F:DNA binding"/>
    <property type="evidence" value="ECO:0007669"/>
    <property type="project" value="UniProtKB-UniRule"/>
</dbReference>
<evidence type="ECO:0000256" key="6">
    <source>
        <dbReference type="ARBA" id="ARBA00022723"/>
    </source>
</evidence>
<evidence type="ECO:0000256" key="13">
    <source>
        <dbReference type="ARBA" id="ARBA00023200"/>
    </source>
</evidence>
<name>A0A385PKQ9_9PAPI</name>
<proteinExistence type="inferred from homology"/>
<dbReference type="GO" id="GO:0039648">
    <property type="term" value="P:symbiont-mediated perturbation of host ubiquitin-like protein modification"/>
    <property type="evidence" value="ECO:0007669"/>
    <property type="project" value="UniProtKB-UniRule"/>
</dbReference>
<keyword evidence="11 16" id="KW-0010">Activator</keyword>
<dbReference type="Gene3D" id="3.30.240.40">
    <property type="entry name" value="E6 early regulatory protein"/>
    <property type="match status" value="2"/>
</dbReference>
<dbReference type="GO" id="GO:0039502">
    <property type="term" value="P:symbiont-mediated suppression of host type I interferon-mediated signaling pathway"/>
    <property type="evidence" value="ECO:0007669"/>
    <property type="project" value="UniProtKB-UniRule"/>
</dbReference>
<feature type="zinc finger region" evidence="16">
    <location>
        <begin position="156"/>
        <end position="192"/>
    </location>
</feature>
<comment type="function">
    <text evidence="16">Plays a major role in the induction and maintenance of cellular transformation. E6 associates with host UBE3A/E6-AP ubiquitin-protein ligase and modulates its activity. Protects host keratinocytes from apoptosis by mediating the degradation of host BAK1. May also inhibit host immune response.</text>
</comment>
<evidence type="ECO:0000256" key="7">
    <source>
        <dbReference type="ARBA" id="ARBA00022771"/>
    </source>
</evidence>
<keyword evidence="5 16" id="KW-1090">Inhibition of host innate immune response by virus</keyword>
<organism evidence="18">
    <name type="scientific">Human papillomavirus</name>
    <dbReference type="NCBI Taxonomy" id="10566"/>
    <lineage>
        <taxon>Viruses</taxon>
        <taxon>Monodnaviria</taxon>
        <taxon>Shotokuvirae</taxon>
        <taxon>Cossaviricota</taxon>
        <taxon>Papovaviricetes</taxon>
        <taxon>Zurhausenvirales</taxon>
        <taxon>Papillomaviridae</taxon>
    </lineage>
</organism>
<dbReference type="GO" id="GO:0042025">
    <property type="term" value="C:host cell nucleus"/>
    <property type="evidence" value="ECO:0007669"/>
    <property type="project" value="UniProtKB-SubCell"/>
</dbReference>
<dbReference type="SUPFAM" id="SSF161229">
    <property type="entry name" value="E6 C-terminal domain-like"/>
    <property type="match status" value="2"/>
</dbReference>